<dbReference type="Proteomes" id="UP000293547">
    <property type="component" value="Unassembled WGS sequence"/>
</dbReference>
<keyword evidence="2" id="KW-1185">Reference proteome</keyword>
<protein>
    <submittedName>
        <fullName evidence="1">Uncharacterized protein</fullName>
    </submittedName>
</protein>
<comment type="caution">
    <text evidence="1">The sequence shown here is derived from an EMBL/GenBank/DDBJ whole genome shotgun (WGS) entry which is preliminary data.</text>
</comment>
<sequence>MAGCARSISHQVYTSRALVAQVSFQRENAPHTSTSSKRSGENHILYSIWHSTGKRAWWKRYWSRSAGYRSSKALRSDSIKQMFNPIEDLTPPMLAKQTTFQDLVQGQFLSRERTLDSAEQWFRRLETRTLPIFRGARKRLHIKAGPYPDPVRIAILDVGIDHNSSLSFRGHIKTGRSFIQGEEATNYEQDEKGHGTAVAYQIARVCPNAEIYIARIAKYRNGRIEPEREAIVQALKWASEVWKVDIINMSFGWETQVDKDGVEVALDAIGNMRSILMFAASTNEGALGEMLFPARHRDVIAVDAFDGRGKPIDITGLTSGDRRRERFSAPGLNVLSYPGGARVEGSSYASPIVAGIAGLVIEAFRREDPRPEASVYKRLETREAMELVMKEMLSKPVGDFNFLEPWNELHEDGDNSLYFFCRRVLKGPLRRYDRCGASYLNRPRQICG</sequence>
<reference evidence="1 2" key="1">
    <citation type="journal article" date="2019" name="bioRxiv">
        <title>Genomics, evolutionary history and diagnostics of the Alternaria alternata species group including apple and Asian pear pathotypes.</title>
        <authorList>
            <person name="Armitage A.D."/>
            <person name="Cockerton H.M."/>
            <person name="Sreenivasaprasad S."/>
            <person name="Woodhall J.W."/>
            <person name="Lane C.R."/>
            <person name="Harrison R.J."/>
            <person name="Clarkson J.P."/>
        </authorList>
    </citation>
    <scope>NUCLEOTIDE SEQUENCE [LARGE SCALE GENOMIC DNA]</scope>
    <source>
        <strain evidence="1 2">FERA 650</strain>
    </source>
</reference>
<evidence type="ECO:0000313" key="1">
    <source>
        <dbReference type="EMBL" id="KAB2101388.1"/>
    </source>
</evidence>
<evidence type="ECO:0000313" key="2">
    <source>
        <dbReference type="Proteomes" id="UP000293547"/>
    </source>
</evidence>
<dbReference type="EMBL" id="PDWZ02000011">
    <property type="protein sequence ID" value="KAB2101388.1"/>
    <property type="molecule type" value="Genomic_DNA"/>
</dbReference>
<gene>
    <name evidence="1" type="ORF">AG0111_0g10605</name>
</gene>
<name>A0ACB6FAE8_9PLEO</name>
<proteinExistence type="predicted"/>
<accession>A0ACB6FAE8</accession>
<organism evidence="1 2">
    <name type="scientific">Alternaria gaisen</name>
    <dbReference type="NCBI Taxonomy" id="167740"/>
    <lineage>
        <taxon>Eukaryota</taxon>
        <taxon>Fungi</taxon>
        <taxon>Dikarya</taxon>
        <taxon>Ascomycota</taxon>
        <taxon>Pezizomycotina</taxon>
        <taxon>Dothideomycetes</taxon>
        <taxon>Pleosporomycetidae</taxon>
        <taxon>Pleosporales</taxon>
        <taxon>Pleosporineae</taxon>
        <taxon>Pleosporaceae</taxon>
        <taxon>Alternaria</taxon>
        <taxon>Alternaria sect. Alternaria</taxon>
    </lineage>
</organism>